<name>V8GB75_9BURK</name>
<dbReference type="AlphaFoldDB" id="V8GB75"/>
<organism evidence="1 2">
    <name type="scientific">Pelistega indica</name>
    <dbReference type="NCBI Taxonomy" id="1414851"/>
    <lineage>
        <taxon>Bacteria</taxon>
        <taxon>Pseudomonadati</taxon>
        <taxon>Pseudomonadota</taxon>
        <taxon>Betaproteobacteria</taxon>
        <taxon>Burkholderiales</taxon>
        <taxon>Alcaligenaceae</taxon>
        <taxon>Pelistega</taxon>
    </lineage>
</organism>
<evidence type="ECO:0000313" key="1">
    <source>
        <dbReference type="EMBL" id="ETD72968.1"/>
    </source>
</evidence>
<proteinExistence type="predicted"/>
<protein>
    <submittedName>
        <fullName evidence="1">Uncharacterized protein</fullName>
    </submittedName>
</protein>
<reference evidence="1 2" key="1">
    <citation type="submission" date="2013-11" db="EMBL/GenBank/DDBJ databases">
        <title>Genomic analysis of Pelistega sp. HM-7.</title>
        <authorList>
            <person name="Kumbhare S.V."/>
            <person name="Shetty S.A."/>
            <person name="Sharma O."/>
            <person name="Dhotre D.P."/>
        </authorList>
    </citation>
    <scope>NUCLEOTIDE SEQUENCE [LARGE SCALE GENOMIC DNA]</scope>
    <source>
        <strain evidence="1 2">HM-7</strain>
    </source>
</reference>
<dbReference type="EMBL" id="AYSV01000007">
    <property type="protein sequence ID" value="ETD72968.1"/>
    <property type="molecule type" value="Genomic_DNA"/>
</dbReference>
<keyword evidence="2" id="KW-1185">Reference proteome</keyword>
<comment type="caution">
    <text evidence="1">The sequence shown here is derived from an EMBL/GenBank/DDBJ whole genome shotgun (WGS) entry which is preliminary data.</text>
</comment>
<accession>V8GB75</accession>
<sequence length="122" mass="14053">MRINQLGRIYSSKFNRQFEVKRLYGEHTAWGFDGEYVSEVITGIITPTSPSDMQVLPEQERYLPTIVVFTKDSLAIGDIVVFNGHDYKVKTKEDWSDYGYFHYLAVRYSETAHPDSGGFDIT</sequence>
<gene>
    <name evidence="1" type="ORF">V757_01090</name>
</gene>
<dbReference type="Proteomes" id="UP000018766">
    <property type="component" value="Unassembled WGS sequence"/>
</dbReference>
<evidence type="ECO:0000313" key="2">
    <source>
        <dbReference type="Proteomes" id="UP000018766"/>
    </source>
</evidence>